<gene>
    <name evidence="1" type="ORF">ARALYDRAFT_897895</name>
</gene>
<accession>D7L4Z3</accession>
<dbReference type="Gramene" id="scaffold_301865.1">
    <property type="protein sequence ID" value="scaffold_301865.1"/>
    <property type="gene ID" value="scaffold_301865.1"/>
</dbReference>
<proteinExistence type="predicted"/>
<dbReference type="HOGENOM" id="CLU_2213533_0_0_1"/>
<dbReference type="EMBL" id="GL348715">
    <property type="protein sequence ID" value="EFH61378.1"/>
    <property type="molecule type" value="Genomic_DNA"/>
</dbReference>
<dbReference type="AlphaFoldDB" id="D7L4Z3"/>
<sequence length="107" mass="12462">MAVEKQKNVDAELALVKALAERGDLLYVKIFAIKKLVLKLEAEKEEVDMTFEKTVVNLSRVIEEASQAYEEYHVVVRKWKEEQASEEFSREAIERVEMVWVEFLGTL</sequence>
<reference evidence="2" key="1">
    <citation type="journal article" date="2011" name="Nat. Genet.">
        <title>The Arabidopsis lyrata genome sequence and the basis of rapid genome size change.</title>
        <authorList>
            <person name="Hu T.T."/>
            <person name="Pattyn P."/>
            <person name="Bakker E.G."/>
            <person name="Cao J."/>
            <person name="Cheng J.-F."/>
            <person name="Clark R.M."/>
            <person name="Fahlgren N."/>
            <person name="Fawcett J.A."/>
            <person name="Grimwood J."/>
            <person name="Gundlach H."/>
            <person name="Haberer G."/>
            <person name="Hollister J.D."/>
            <person name="Ossowski S."/>
            <person name="Ottilar R.P."/>
            <person name="Salamov A.A."/>
            <person name="Schneeberger K."/>
            <person name="Spannagl M."/>
            <person name="Wang X."/>
            <person name="Yang L."/>
            <person name="Nasrallah M.E."/>
            <person name="Bergelson J."/>
            <person name="Carrington J.C."/>
            <person name="Gaut B.S."/>
            <person name="Schmutz J."/>
            <person name="Mayer K.F.X."/>
            <person name="Van de Peer Y."/>
            <person name="Grigoriev I.V."/>
            <person name="Nordborg M."/>
            <person name="Weigel D."/>
            <person name="Guo Y.-L."/>
        </authorList>
    </citation>
    <scope>NUCLEOTIDE SEQUENCE [LARGE SCALE GENOMIC DNA]</scope>
    <source>
        <strain evidence="2">cv. MN47</strain>
    </source>
</reference>
<dbReference type="Proteomes" id="UP000008694">
    <property type="component" value="Unassembled WGS sequence"/>
</dbReference>
<evidence type="ECO:0000313" key="1">
    <source>
        <dbReference type="EMBL" id="EFH61378.1"/>
    </source>
</evidence>
<protein>
    <submittedName>
        <fullName evidence="1">Uncharacterized protein</fullName>
    </submittedName>
</protein>
<dbReference type="STRING" id="81972.D7L4Z3"/>
<keyword evidence="2" id="KW-1185">Reference proteome</keyword>
<name>D7L4Z3_ARALL</name>
<evidence type="ECO:0000313" key="2">
    <source>
        <dbReference type="Proteomes" id="UP000008694"/>
    </source>
</evidence>
<organism evidence="2">
    <name type="scientific">Arabidopsis lyrata subsp. lyrata</name>
    <name type="common">Lyre-leaved rock-cress</name>
    <dbReference type="NCBI Taxonomy" id="81972"/>
    <lineage>
        <taxon>Eukaryota</taxon>
        <taxon>Viridiplantae</taxon>
        <taxon>Streptophyta</taxon>
        <taxon>Embryophyta</taxon>
        <taxon>Tracheophyta</taxon>
        <taxon>Spermatophyta</taxon>
        <taxon>Magnoliopsida</taxon>
        <taxon>eudicotyledons</taxon>
        <taxon>Gunneridae</taxon>
        <taxon>Pentapetalae</taxon>
        <taxon>rosids</taxon>
        <taxon>malvids</taxon>
        <taxon>Brassicales</taxon>
        <taxon>Brassicaceae</taxon>
        <taxon>Camelineae</taxon>
        <taxon>Arabidopsis</taxon>
    </lineage>
</organism>